<keyword evidence="1" id="KW-0732">Signal</keyword>
<dbReference type="EMBL" id="CM001488">
    <property type="protein sequence ID" value="EIM63185.1"/>
    <property type="molecule type" value="Genomic_DNA"/>
</dbReference>
<dbReference type="AlphaFoldDB" id="I5B122"/>
<dbReference type="STRING" id="879212.DespoDRAFT_01221"/>
<proteinExistence type="predicted"/>
<evidence type="ECO:0000313" key="3">
    <source>
        <dbReference type="Proteomes" id="UP000005778"/>
    </source>
</evidence>
<gene>
    <name evidence="2" type="ORF">DespoDRAFT_01221</name>
</gene>
<dbReference type="OrthoDB" id="5418692at2"/>
<organism evidence="2 3">
    <name type="scientific">Desulfobacter postgatei 2ac9</name>
    <dbReference type="NCBI Taxonomy" id="879212"/>
    <lineage>
        <taxon>Bacteria</taxon>
        <taxon>Pseudomonadati</taxon>
        <taxon>Thermodesulfobacteriota</taxon>
        <taxon>Desulfobacteria</taxon>
        <taxon>Desulfobacterales</taxon>
        <taxon>Desulfobacteraceae</taxon>
        <taxon>Desulfobacter</taxon>
    </lineage>
</organism>
<keyword evidence="3" id="KW-1185">Reference proteome</keyword>
<name>I5B122_9BACT</name>
<dbReference type="Proteomes" id="UP000005778">
    <property type="component" value="Chromosome"/>
</dbReference>
<reference evidence="2 3" key="2">
    <citation type="submission" date="2012-02" db="EMBL/GenBank/DDBJ databases">
        <title>Improved High-Quality Draft sequence of Desulfobacter postgatei 2ac9.</title>
        <authorList>
            <consortium name="US DOE Joint Genome Institute"/>
            <person name="Lucas S."/>
            <person name="Han J."/>
            <person name="Lapidus A."/>
            <person name="Cheng J.-F."/>
            <person name="Goodwin L."/>
            <person name="Pitluck S."/>
            <person name="Peters L."/>
            <person name="Ovchinnikova G."/>
            <person name="Held B."/>
            <person name="Detter J.C."/>
            <person name="Han C."/>
            <person name="Tapia R."/>
            <person name="Land M."/>
            <person name="Hauser L."/>
            <person name="Kyrpides N."/>
            <person name="Ivanova N."/>
            <person name="Pagani I."/>
            <person name="Orellana R."/>
            <person name="Lovley D."/>
            <person name="Woyke T."/>
        </authorList>
    </citation>
    <scope>NUCLEOTIDE SEQUENCE [LARGE SCALE GENOMIC DNA]</scope>
    <source>
        <strain evidence="2 3">2ac9</strain>
    </source>
</reference>
<feature type="signal peptide" evidence="1">
    <location>
        <begin position="1"/>
        <end position="23"/>
    </location>
</feature>
<reference evidence="2 3" key="1">
    <citation type="submission" date="2011-09" db="EMBL/GenBank/DDBJ databases">
        <authorList>
            <consortium name="US DOE Joint Genome Institute (JGI-PGF)"/>
            <person name="Lucas S."/>
            <person name="Han J."/>
            <person name="Lapidus A."/>
            <person name="Cheng J.-F."/>
            <person name="Goodwin L."/>
            <person name="Pitluck S."/>
            <person name="Peters L."/>
            <person name="Land M.L."/>
            <person name="Hauser L."/>
            <person name="Orellana R."/>
            <person name="Lovley D."/>
            <person name="Woyke T.J."/>
        </authorList>
    </citation>
    <scope>NUCLEOTIDE SEQUENCE [LARGE SCALE GENOMIC DNA]</scope>
    <source>
        <strain evidence="2 3">2ac9</strain>
    </source>
</reference>
<sequence>MKTLTRLILLFFMALNCFSCTHIAPKESWVLSDSKPPLQLCDVIISRLILQYPPAKTTITLLKSGNETFDQLIEKQARRAGYIISQAQSERAVKISYVIDMLSQNPGTGYFHLKSSDGFSFSQMFRLPGYELADTYTQIEVNK</sequence>
<dbReference type="eggNOG" id="ENOG5033N0G">
    <property type="taxonomic scope" value="Bacteria"/>
</dbReference>
<feature type="chain" id="PRO_5003699071" evidence="1">
    <location>
        <begin position="24"/>
        <end position="143"/>
    </location>
</feature>
<evidence type="ECO:0000313" key="2">
    <source>
        <dbReference type="EMBL" id="EIM63185.1"/>
    </source>
</evidence>
<dbReference type="RefSeq" id="WP_004072216.1">
    <property type="nucleotide sequence ID" value="NZ_CM001488.1"/>
</dbReference>
<evidence type="ECO:0000256" key="1">
    <source>
        <dbReference type="SAM" id="SignalP"/>
    </source>
</evidence>
<protein>
    <submittedName>
        <fullName evidence="2">Conjugal transfer protein TrbH</fullName>
    </submittedName>
</protein>
<accession>I5B122</accession>
<dbReference type="HOGENOM" id="CLU_1822274_0_0_7"/>